<dbReference type="PRINTS" id="PR01438">
    <property type="entry name" value="UNVRSLSTRESS"/>
</dbReference>
<dbReference type="Pfam" id="PF00582">
    <property type="entry name" value="Usp"/>
    <property type="match status" value="1"/>
</dbReference>
<dbReference type="CDD" id="cd00293">
    <property type="entry name" value="USP-like"/>
    <property type="match status" value="1"/>
</dbReference>
<dbReference type="InterPro" id="IPR006015">
    <property type="entry name" value="Universal_stress_UspA"/>
</dbReference>
<evidence type="ECO:0000313" key="3">
    <source>
        <dbReference type="EMBL" id="MPW18113.1"/>
    </source>
</evidence>
<proteinExistence type="inferred from homology"/>
<organism evidence="3 4">
    <name type="scientific">Paraburkholderia franconis</name>
    <dbReference type="NCBI Taxonomy" id="2654983"/>
    <lineage>
        <taxon>Bacteria</taxon>
        <taxon>Pseudomonadati</taxon>
        <taxon>Pseudomonadota</taxon>
        <taxon>Betaproteobacteria</taxon>
        <taxon>Burkholderiales</taxon>
        <taxon>Burkholderiaceae</taxon>
        <taxon>Paraburkholderia</taxon>
    </lineage>
</organism>
<comment type="similarity">
    <text evidence="1">Belongs to the universal stress protein A family.</text>
</comment>
<gene>
    <name evidence="3" type="ORF">GCT13_14495</name>
</gene>
<dbReference type="InterPro" id="IPR014729">
    <property type="entry name" value="Rossmann-like_a/b/a_fold"/>
</dbReference>
<feature type="domain" description="UspA" evidence="2">
    <location>
        <begin position="1"/>
        <end position="145"/>
    </location>
</feature>
<evidence type="ECO:0000313" key="4">
    <source>
        <dbReference type="Proteomes" id="UP000484381"/>
    </source>
</evidence>
<name>A0A7X1NAT7_9BURK</name>
<dbReference type="PANTHER" id="PTHR46268:SF15">
    <property type="entry name" value="UNIVERSAL STRESS PROTEIN HP_0031"/>
    <property type="match status" value="1"/>
</dbReference>
<dbReference type="Proteomes" id="UP000484381">
    <property type="component" value="Unassembled WGS sequence"/>
</dbReference>
<dbReference type="AlphaFoldDB" id="A0A7X1NAT7"/>
<comment type="caution">
    <text evidence="3">The sequence shown here is derived from an EMBL/GenBank/DDBJ whole genome shotgun (WGS) entry which is preliminary data.</text>
</comment>
<evidence type="ECO:0000259" key="2">
    <source>
        <dbReference type="Pfam" id="PF00582"/>
    </source>
</evidence>
<dbReference type="SUPFAM" id="SSF52402">
    <property type="entry name" value="Adenine nucleotide alpha hydrolases-like"/>
    <property type="match status" value="1"/>
</dbReference>
<dbReference type="PANTHER" id="PTHR46268">
    <property type="entry name" value="STRESS RESPONSE PROTEIN NHAX"/>
    <property type="match status" value="1"/>
</dbReference>
<keyword evidence="4" id="KW-1185">Reference proteome</keyword>
<evidence type="ECO:0000256" key="1">
    <source>
        <dbReference type="ARBA" id="ARBA00008791"/>
    </source>
</evidence>
<dbReference type="EMBL" id="WHNP01000011">
    <property type="protein sequence ID" value="MPW18113.1"/>
    <property type="molecule type" value="Genomic_DNA"/>
</dbReference>
<reference evidence="3 4" key="1">
    <citation type="submission" date="2019-10" db="EMBL/GenBank/DDBJ databases">
        <title>Paraburkholderia sp. isolated from nodules of Mimosa pudica from Brazilian Atlantic Forest soils.</title>
        <authorList>
            <person name="Paulitsch F."/>
            <person name="Hungria M."/>
            <person name="Dall'Agnol R."/>
        </authorList>
    </citation>
    <scope>NUCLEOTIDE SEQUENCE [LARGE SCALE GENOMIC DNA]</scope>
    <source>
        <strain evidence="3 4">CNPSo 3157</strain>
    </source>
</reference>
<protein>
    <submittedName>
        <fullName evidence="3">Universal stress protein</fullName>
    </submittedName>
</protein>
<accession>A0A7X1NAT7</accession>
<dbReference type="RefSeq" id="WP_152759132.1">
    <property type="nucleotide sequence ID" value="NZ_WHNP01000011.1"/>
</dbReference>
<dbReference type="InterPro" id="IPR006016">
    <property type="entry name" value="UspA"/>
</dbReference>
<dbReference type="Gene3D" id="3.40.50.620">
    <property type="entry name" value="HUPs"/>
    <property type="match status" value="1"/>
</dbReference>
<sequence length="167" mass="18018">MYSHILVPIDGSQTAARAFDAARKLACETGAQLQPLYVVAAPLMAYDAPGSDHGILRDAFLHEGRTVMKEALALMDRDGVQGSPRIIEPEKAGDDIPHCILRAARDIRTDLVVMGTHGRSGASRFMLGSVAERFLRISSCPVLLISAHIDEKGNDDKEAAELARPLS</sequence>